<keyword evidence="6" id="KW-0869">Chloride channel</keyword>
<dbReference type="GO" id="GO:0005254">
    <property type="term" value="F:chloride channel activity"/>
    <property type="evidence" value="ECO:0007669"/>
    <property type="project" value="UniProtKB-KW"/>
</dbReference>
<evidence type="ECO:0000256" key="1">
    <source>
        <dbReference type="ARBA" id="ARBA00004370"/>
    </source>
</evidence>
<dbReference type="AlphaFoldDB" id="A0A1B0GKY0"/>
<dbReference type="EnsemblMetazoa" id="LLOJ009729-RA">
    <property type="protein sequence ID" value="LLOJ009729-PA"/>
    <property type="gene ID" value="LLOJ009729"/>
</dbReference>
<sequence>MKEDVNETNYSPQLVEAGLLTDNERAIIANMNERFPRTSKHWMPIVWAASIVTRARKEGRIRDDFAVKSMIDELNKVRLKCGILSEYNTISIPLVYTQVVTIAVYSYCFATIMGSQWRDYDDEINGFSIPLNFPFFATLQFFFYMGWLKVAEVLINPFGKDDEDFEVNWMVDRYLQETYMIVDFMHDEHPELVKDQYWDQVFPSELPYTEETKEFREQPPKSSTADIEVQKTPSKTSVDNKTVGCNKMTVTYTAEVATCRGFGCFLKLLLRWRGSIYKLVWVDLVTYLSAYYALNFLYRFYLDDEQKKIFVGLVLYASLYTKYIPISFVLGFYVTIVVKRWWEQYTTIPKPNSISLFVSSYIIGQDERGRLMRRTIVRYVCLCITMVLIRVAPRVKKRFPTLQRLVEAGLLTDSERTIIAKMDERFPRPSKHWMPIVWAASIVTRARKEGLIRDDFAVKTLIDQLNSLRDSASILLKYDTITIPLVYTQVVTLAVYSYCAANILASQWFESSDEGKDQALDVYFPFFSTLQFFFYMGWLKVAEVLINPFGEDDEDFEVNWMIDENLKGCYMIVDEMHHEHPELMKDQYWDEVFPNELPGAEEFHEQHPEASTSKLEIPEAEAHLTSKLPPKIIVDDMVRANNQRLKKEFFCC</sequence>
<keyword evidence="4 6" id="KW-0472">Membrane</keyword>
<organism evidence="7 8">
    <name type="scientific">Lutzomyia longipalpis</name>
    <name type="common">Sand fly</name>
    <dbReference type="NCBI Taxonomy" id="7200"/>
    <lineage>
        <taxon>Eukaryota</taxon>
        <taxon>Metazoa</taxon>
        <taxon>Ecdysozoa</taxon>
        <taxon>Arthropoda</taxon>
        <taxon>Hexapoda</taxon>
        <taxon>Insecta</taxon>
        <taxon>Pterygota</taxon>
        <taxon>Neoptera</taxon>
        <taxon>Endopterygota</taxon>
        <taxon>Diptera</taxon>
        <taxon>Nematocera</taxon>
        <taxon>Psychodoidea</taxon>
        <taxon>Psychodidae</taxon>
        <taxon>Lutzomyia</taxon>
        <taxon>Lutzomyia</taxon>
    </lineage>
</organism>
<feature type="transmembrane region" description="Helical" evidence="6">
    <location>
        <begin position="94"/>
        <end position="113"/>
    </location>
</feature>
<proteinExistence type="inferred from homology"/>
<feature type="transmembrane region" description="Helical" evidence="6">
    <location>
        <begin position="314"/>
        <end position="338"/>
    </location>
</feature>
<dbReference type="PANTHER" id="PTHR10736:SF65">
    <property type="entry name" value="BESTROPHIN 1, ISOFORM C-RELATED"/>
    <property type="match status" value="1"/>
</dbReference>
<keyword evidence="6" id="KW-0813">Transport</keyword>
<dbReference type="EMBL" id="AJWK01033938">
    <property type="status" value="NOT_ANNOTATED_CDS"/>
    <property type="molecule type" value="Genomic_DNA"/>
</dbReference>
<evidence type="ECO:0000256" key="4">
    <source>
        <dbReference type="ARBA" id="ARBA00023136"/>
    </source>
</evidence>
<dbReference type="Proteomes" id="UP000092461">
    <property type="component" value="Unassembled WGS sequence"/>
</dbReference>
<keyword evidence="3 6" id="KW-1133">Transmembrane helix</keyword>
<evidence type="ECO:0000313" key="7">
    <source>
        <dbReference type="EnsemblMetazoa" id="LLOJ009729-PA"/>
    </source>
</evidence>
<keyword evidence="6" id="KW-0406">Ion transport</keyword>
<keyword evidence="6" id="KW-0407">Ion channel</keyword>
<keyword evidence="6" id="KW-1003">Cell membrane</keyword>
<dbReference type="VEuPathDB" id="VectorBase:LLONM1_010273"/>
<evidence type="ECO:0000256" key="3">
    <source>
        <dbReference type="ARBA" id="ARBA00022989"/>
    </source>
</evidence>
<evidence type="ECO:0000256" key="2">
    <source>
        <dbReference type="ARBA" id="ARBA00022692"/>
    </source>
</evidence>
<reference evidence="7" key="1">
    <citation type="submission" date="2020-05" db="UniProtKB">
        <authorList>
            <consortium name="EnsemblMetazoa"/>
        </authorList>
    </citation>
    <scope>IDENTIFICATION</scope>
    <source>
        <strain evidence="7">Jacobina</strain>
    </source>
</reference>
<dbReference type="VEuPathDB" id="VectorBase:LLONM1_002688"/>
<protein>
    <recommendedName>
        <fullName evidence="6">Bestrophin homolog</fullName>
    </recommendedName>
</protein>
<keyword evidence="6" id="KW-0868">Chloride</keyword>
<evidence type="ECO:0000256" key="5">
    <source>
        <dbReference type="ARBA" id="ARBA00034769"/>
    </source>
</evidence>
<feature type="transmembrane region" description="Helical" evidence="6">
    <location>
        <begin position="133"/>
        <end position="150"/>
    </location>
</feature>
<evidence type="ECO:0000313" key="8">
    <source>
        <dbReference type="Proteomes" id="UP000092461"/>
    </source>
</evidence>
<dbReference type="GO" id="GO:0005886">
    <property type="term" value="C:plasma membrane"/>
    <property type="evidence" value="ECO:0007669"/>
    <property type="project" value="UniProtKB-SubCell"/>
</dbReference>
<dbReference type="InterPro" id="IPR021134">
    <property type="entry name" value="Bestrophin-like"/>
</dbReference>
<dbReference type="InterPro" id="IPR000615">
    <property type="entry name" value="Bestrophin"/>
</dbReference>
<dbReference type="PANTHER" id="PTHR10736">
    <property type="entry name" value="BESTROPHIN"/>
    <property type="match status" value="1"/>
</dbReference>
<comment type="function">
    <text evidence="6">Forms chloride channels.</text>
</comment>
<name>A0A1B0GKY0_LUTLO</name>
<evidence type="ECO:0000256" key="6">
    <source>
        <dbReference type="RuleBase" id="RU363126"/>
    </source>
</evidence>
<comment type="subcellular location">
    <subcellularLocation>
        <location evidence="6">Cell membrane</location>
        <topology evidence="6">Multi-pass membrane protein</topology>
    </subcellularLocation>
    <subcellularLocation>
        <location evidence="1">Membrane</location>
    </subcellularLocation>
</comment>
<dbReference type="GO" id="GO:0034707">
    <property type="term" value="C:chloride channel complex"/>
    <property type="evidence" value="ECO:0007669"/>
    <property type="project" value="UniProtKB-KW"/>
</dbReference>
<dbReference type="Pfam" id="PF01062">
    <property type="entry name" value="Bestrophin"/>
    <property type="match status" value="2"/>
</dbReference>
<comment type="similarity">
    <text evidence="5 6">Belongs to the anion channel-forming bestrophin (TC 1.A.46) family. Calcium-sensitive chloride channel subfamily.</text>
</comment>
<feature type="transmembrane region" description="Helical" evidence="6">
    <location>
        <begin position="276"/>
        <end position="294"/>
    </location>
</feature>
<dbReference type="VEuPathDB" id="VectorBase:LLOJ009729"/>
<accession>A0A1B0GKY0</accession>
<keyword evidence="8" id="KW-1185">Reference proteome</keyword>
<keyword evidence="2 6" id="KW-0812">Transmembrane</keyword>
<feature type="transmembrane region" description="Helical" evidence="6">
    <location>
        <begin position="376"/>
        <end position="393"/>
    </location>
</feature>